<sequence length="184" mass="20588">MLQRYQQLIPVLFVAICSLVTIVTAIQGNVLLAGESYDFAPTPKHYGGMVAIGLMVAAYFRFRPFYKYVLAAIFLLAMFKTLLFTPLDFHFEIGSEDSRLQLDSVALAFGLLVYWTNASKINTAVIAALKPSEEKARQLDSIEVEEFKDRFSRKTSEELTQIVTANSLVPSAVAAARQLLKERQ</sequence>
<evidence type="ECO:0000313" key="2">
    <source>
        <dbReference type="EMBL" id="GAA4023547.1"/>
    </source>
</evidence>
<evidence type="ECO:0000313" key="3">
    <source>
        <dbReference type="Proteomes" id="UP001501469"/>
    </source>
</evidence>
<protein>
    <submittedName>
        <fullName evidence="2">Uncharacterized protein</fullName>
    </submittedName>
</protein>
<organism evidence="2 3">
    <name type="scientific">Hymenobacter glaciei</name>
    <dbReference type="NCBI Taxonomy" id="877209"/>
    <lineage>
        <taxon>Bacteria</taxon>
        <taxon>Pseudomonadati</taxon>
        <taxon>Bacteroidota</taxon>
        <taxon>Cytophagia</taxon>
        <taxon>Cytophagales</taxon>
        <taxon>Hymenobacteraceae</taxon>
        <taxon>Hymenobacter</taxon>
    </lineage>
</organism>
<reference evidence="3" key="1">
    <citation type="journal article" date="2019" name="Int. J. Syst. Evol. Microbiol.">
        <title>The Global Catalogue of Microorganisms (GCM) 10K type strain sequencing project: providing services to taxonomists for standard genome sequencing and annotation.</title>
        <authorList>
            <consortium name="The Broad Institute Genomics Platform"/>
            <consortium name="The Broad Institute Genome Sequencing Center for Infectious Disease"/>
            <person name="Wu L."/>
            <person name="Ma J."/>
        </authorList>
    </citation>
    <scope>NUCLEOTIDE SEQUENCE [LARGE SCALE GENOMIC DNA]</scope>
    <source>
        <strain evidence="3">JCM 17225</strain>
    </source>
</reference>
<keyword evidence="1" id="KW-1133">Transmembrane helix</keyword>
<feature type="transmembrane region" description="Helical" evidence="1">
    <location>
        <begin position="69"/>
        <end position="87"/>
    </location>
</feature>
<accession>A0ABP7TAT7</accession>
<dbReference type="Proteomes" id="UP001501469">
    <property type="component" value="Unassembled WGS sequence"/>
</dbReference>
<dbReference type="EMBL" id="BAABDK010000001">
    <property type="protein sequence ID" value="GAA4023547.1"/>
    <property type="molecule type" value="Genomic_DNA"/>
</dbReference>
<name>A0ABP7TAT7_9BACT</name>
<evidence type="ECO:0000256" key="1">
    <source>
        <dbReference type="SAM" id="Phobius"/>
    </source>
</evidence>
<comment type="caution">
    <text evidence="2">The sequence shown here is derived from an EMBL/GenBank/DDBJ whole genome shotgun (WGS) entry which is preliminary data.</text>
</comment>
<gene>
    <name evidence="2" type="ORF">GCM10022409_04260</name>
</gene>
<keyword evidence="1" id="KW-0812">Transmembrane</keyword>
<feature type="transmembrane region" description="Helical" evidence="1">
    <location>
        <begin position="45"/>
        <end position="62"/>
    </location>
</feature>
<keyword evidence="1" id="KW-0472">Membrane</keyword>
<feature type="transmembrane region" description="Helical" evidence="1">
    <location>
        <begin position="12"/>
        <end position="33"/>
    </location>
</feature>
<feature type="transmembrane region" description="Helical" evidence="1">
    <location>
        <begin position="107"/>
        <end position="129"/>
    </location>
</feature>
<keyword evidence="3" id="KW-1185">Reference proteome</keyword>
<proteinExistence type="predicted"/>